<dbReference type="InterPro" id="IPR000675">
    <property type="entry name" value="Cutinase/axe"/>
</dbReference>
<dbReference type="OrthoDB" id="2586582at2759"/>
<dbReference type="VEuPathDB" id="FungiDB:SMAC_07284"/>
<keyword evidence="5" id="KW-1185">Reference proteome</keyword>
<dbReference type="InParanoid" id="F7W8D0"/>
<dbReference type="HOGENOM" id="CLU_040058_4_0_1"/>
<evidence type="ECO:0000256" key="2">
    <source>
        <dbReference type="ARBA" id="ARBA00023157"/>
    </source>
</evidence>
<sequence>MWTIVARFAEAAASVSHYIRDEPCATGIHLLVARGTTEAPGVGRMGVVARKVTLAIPGSTIEAIDYPAVFSNYSDSEEKGAIAFEKRLIAYHERCPDTKVALLGYSQGAHAMMDSLCGNSGEGNDYQASKGYLEVFNETVVAAVAYGDPSHTVNGTDGGAPWNLGSSTHNGVSFPFFISLPSYLMSCIDIISRSSPRENMTSCLPLADRIASWCDTGDVYCDNGQDSTVHGGYFGNYTTETVNWIVEKYNAAIAADQKDGGSDSGNSTSTVPASSSTSTVPAPSSTFTVPAPSSTSTGVAAPTGSGSPVVSATPSVSASGTPVEGAAVSVRGSSMMVFAGVVGAVGMGFGLF</sequence>
<keyword evidence="1" id="KW-0378">Hydrolase</keyword>
<dbReference type="SUPFAM" id="SSF53474">
    <property type="entry name" value="alpha/beta-Hydrolases"/>
    <property type="match status" value="1"/>
</dbReference>
<dbReference type="InterPro" id="IPR029058">
    <property type="entry name" value="AB_hydrolase_fold"/>
</dbReference>
<reference evidence="4 5" key="1">
    <citation type="journal article" date="2010" name="PLoS Genet.">
        <title>De novo assembly of a 40 Mb eukaryotic genome from short sequence reads: Sordaria macrospora, a model organism for fungal morphogenesis.</title>
        <authorList>
            <person name="Nowrousian M."/>
            <person name="Stajich J."/>
            <person name="Chu M."/>
            <person name="Engh I."/>
            <person name="Espagne E."/>
            <person name="Halliday K."/>
            <person name="Kamerewerd J."/>
            <person name="Kempken F."/>
            <person name="Knab B."/>
            <person name="Kuo H.C."/>
            <person name="Osiewacz H.D."/>
            <person name="Poeggeler S."/>
            <person name="Read N."/>
            <person name="Seiler S."/>
            <person name="Smith K."/>
            <person name="Zickler D."/>
            <person name="Kueck U."/>
            <person name="Freitag M."/>
        </authorList>
    </citation>
    <scope>NUCLEOTIDE SEQUENCE [LARGE SCALE GENOMIC DNA]</scope>
    <source>
        <strain evidence="5">ATCC MYA-333 / DSM 997 / K(L3346) / K-hell</strain>
        <tissue evidence="4">Mycelium</tissue>
    </source>
</reference>
<protein>
    <submittedName>
        <fullName evidence="4">WGS project CABT00000000 data, contig 2.44</fullName>
    </submittedName>
</protein>
<organism evidence="4 5">
    <name type="scientific">Sordaria macrospora (strain ATCC MYA-333 / DSM 997 / K(L3346) / K-hell)</name>
    <dbReference type="NCBI Taxonomy" id="771870"/>
    <lineage>
        <taxon>Eukaryota</taxon>
        <taxon>Fungi</taxon>
        <taxon>Dikarya</taxon>
        <taxon>Ascomycota</taxon>
        <taxon>Pezizomycotina</taxon>
        <taxon>Sordariomycetes</taxon>
        <taxon>Sordariomycetidae</taxon>
        <taxon>Sordariales</taxon>
        <taxon>Sordariaceae</taxon>
        <taxon>Sordaria</taxon>
    </lineage>
</organism>
<dbReference type="PANTHER" id="PTHR33630:SF9">
    <property type="entry name" value="CUTINASE 4"/>
    <property type="match status" value="1"/>
</dbReference>
<dbReference type="GO" id="GO:0052689">
    <property type="term" value="F:carboxylic ester hydrolase activity"/>
    <property type="evidence" value="ECO:0007669"/>
    <property type="project" value="UniProtKB-ARBA"/>
</dbReference>
<feature type="compositionally biased region" description="Low complexity" evidence="3">
    <location>
        <begin position="264"/>
        <end position="290"/>
    </location>
</feature>
<proteinExistence type="predicted"/>
<keyword evidence="2" id="KW-1015">Disulfide bond</keyword>
<evidence type="ECO:0000313" key="5">
    <source>
        <dbReference type="Proteomes" id="UP000001881"/>
    </source>
</evidence>
<dbReference type="PANTHER" id="PTHR33630">
    <property type="entry name" value="CUTINASE RV1984C-RELATED-RELATED"/>
    <property type="match status" value="1"/>
</dbReference>
<dbReference type="EMBL" id="CABT02000044">
    <property type="protein sequence ID" value="CCC13775.1"/>
    <property type="molecule type" value="Genomic_DNA"/>
</dbReference>
<gene>
    <name evidence="4" type="ORF">SMAC_07284</name>
</gene>
<comment type="caution">
    <text evidence="4">The sequence shown here is derived from an EMBL/GenBank/DDBJ whole genome shotgun (WGS) entry which is preliminary data.</text>
</comment>
<evidence type="ECO:0000313" key="4">
    <source>
        <dbReference type="EMBL" id="CCC13775.1"/>
    </source>
</evidence>
<name>F7W8D0_SORMK</name>
<dbReference type="AlphaFoldDB" id="F7W8D0"/>
<feature type="region of interest" description="Disordered" evidence="3">
    <location>
        <begin position="257"/>
        <end position="322"/>
    </location>
</feature>
<accession>F7W8D0</accession>
<dbReference type="Pfam" id="PF01083">
    <property type="entry name" value="Cutinase"/>
    <property type="match status" value="1"/>
</dbReference>
<evidence type="ECO:0000256" key="3">
    <source>
        <dbReference type="SAM" id="MobiDB-lite"/>
    </source>
</evidence>
<dbReference type="OMA" id="FGDPTHV"/>
<dbReference type="Proteomes" id="UP000001881">
    <property type="component" value="Unassembled WGS sequence"/>
</dbReference>
<dbReference type="Gene3D" id="3.40.50.1820">
    <property type="entry name" value="alpha/beta hydrolase"/>
    <property type="match status" value="1"/>
</dbReference>
<feature type="compositionally biased region" description="Low complexity" evidence="3">
    <location>
        <begin position="304"/>
        <end position="322"/>
    </location>
</feature>
<dbReference type="eggNOG" id="ENOG502SQ4D">
    <property type="taxonomic scope" value="Eukaryota"/>
</dbReference>
<dbReference type="SMART" id="SM01110">
    <property type="entry name" value="Cutinase"/>
    <property type="match status" value="1"/>
</dbReference>
<evidence type="ECO:0000256" key="1">
    <source>
        <dbReference type="ARBA" id="ARBA00022801"/>
    </source>
</evidence>
<dbReference type="ESTHER" id="sormk-f7w8d0">
    <property type="family name" value="Acetylxylan_esterase"/>
</dbReference>